<protein>
    <recommendedName>
        <fullName evidence="1">Reverse transcriptase zinc-binding domain-containing protein</fullName>
    </recommendedName>
</protein>
<gene>
    <name evidence="2" type="ORF">SHERM_00049</name>
</gene>
<dbReference type="InterPro" id="IPR026960">
    <property type="entry name" value="RVT-Znf"/>
</dbReference>
<feature type="domain" description="Reverse transcriptase zinc-binding" evidence="1">
    <location>
        <begin position="6"/>
        <end position="75"/>
    </location>
</feature>
<organism evidence="2 3">
    <name type="scientific">Striga hermonthica</name>
    <name type="common">Purple witchweed</name>
    <name type="synonym">Buchnera hermonthica</name>
    <dbReference type="NCBI Taxonomy" id="68872"/>
    <lineage>
        <taxon>Eukaryota</taxon>
        <taxon>Viridiplantae</taxon>
        <taxon>Streptophyta</taxon>
        <taxon>Embryophyta</taxon>
        <taxon>Tracheophyta</taxon>
        <taxon>Spermatophyta</taxon>
        <taxon>Magnoliopsida</taxon>
        <taxon>eudicotyledons</taxon>
        <taxon>Gunneridae</taxon>
        <taxon>Pentapetalae</taxon>
        <taxon>asterids</taxon>
        <taxon>lamiids</taxon>
        <taxon>Lamiales</taxon>
        <taxon>Orobanchaceae</taxon>
        <taxon>Buchnereae</taxon>
        <taxon>Striga</taxon>
    </lineage>
</organism>
<evidence type="ECO:0000313" key="2">
    <source>
        <dbReference type="EMBL" id="CAA0811023.1"/>
    </source>
</evidence>
<comment type="caution">
    <text evidence="2">The sequence shown here is derived from an EMBL/GenBank/DDBJ whole genome shotgun (WGS) entry which is preliminary data.</text>
</comment>
<dbReference type="Proteomes" id="UP001153555">
    <property type="component" value="Unassembled WGS sequence"/>
</dbReference>
<dbReference type="EMBL" id="CACSLK010007779">
    <property type="protein sequence ID" value="CAA0811023.1"/>
    <property type="molecule type" value="Genomic_DNA"/>
</dbReference>
<keyword evidence="3" id="KW-1185">Reference proteome</keyword>
<name>A0A9N7R4B4_STRHE</name>
<evidence type="ECO:0000313" key="3">
    <source>
        <dbReference type="Proteomes" id="UP001153555"/>
    </source>
</evidence>
<reference evidence="2" key="1">
    <citation type="submission" date="2019-12" db="EMBL/GenBank/DDBJ databases">
        <authorList>
            <person name="Scholes J."/>
        </authorList>
    </citation>
    <scope>NUCLEOTIDE SEQUENCE</scope>
</reference>
<accession>A0A9N7R4B4</accession>
<dbReference type="AlphaFoldDB" id="A0A9N7R4B4"/>
<sequence>MGQGIQEKVWRVTWHLPIKPKIKNFIWRCYNNCLSTADNLRHRGIKVDEVCCWCGEKDENLEHLMFQCDRAKRVWKLAGLFWEGLQVESIDFRAWWNDICHLQKGDNSQDRATLSTYIMWWLWKTRNNWLFNKEQCEERMLVKRAQSEWMEYEDTQVGRKIEKGTTSDSKINTNSKVHQGVGVQISVSSANDVQRIEDHGTGRVWKSSEMIRGGDGSRNTCKCSVESNLTQLRSWLLECEEREKQQVFIKVQDPNLRKWLRDRVIFNASFTMLLEDIFQLLSEFQLYSFVDTL</sequence>
<dbReference type="Pfam" id="PF13966">
    <property type="entry name" value="zf-RVT"/>
    <property type="match status" value="1"/>
</dbReference>
<proteinExistence type="predicted"/>
<dbReference type="OrthoDB" id="1750161at2759"/>
<evidence type="ECO:0000259" key="1">
    <source>
        <dbReference type="Pfam" id="PF13966"/>
    </source>
</evidence>